<dbReference type="PANTHER" id="PTHR36615:SF7">
    <property type="entry name" value="PROTEIN, PUTATIVE-RELATED"/>
    <property type="match status" value="1"/>
</dbReference>
<accession>A0AA35VUP5</accession>
<evidence type="ECO:0000313" key="2">
    <source>
        <dbReference type="Proteomes" id="UP001177003"/>
    </source>
</evidence>
<name>A0AA35VUP5_LACSI</name>
<dbReference type="Proteomes" id="UP001177003">
    <property type="component" value="Chromosome 1"/>
</dbReference>
<proteinExistence type="predicted"/>
<keyword evidence="2" id="KW-1185">Reference proteome</keyword>
<dbReference type="PANTHER" id="PTHR36615">
    <property type="entry name" value="PROTEIN, PUTATIVE-RELATED"/>
    <property type="match status" value="1"/>
</dbReference>
<reference evidence="1" key="1">
    <citation type="submission" date="2023-04" db="EMBL/GenBank/DDBJ databases">
        <authorList>
            <person name="Vijverberg K."/>
            <person name="Xiong W."/>
            <person name="Schranz E."/>
        </authorList>
    </citation>
    <scope>NUCLEOTIDE SEQUENCE</scope>
</reference>
<gene>
    <name evidence="1" type="ORF">LSALG_LOCUS10419</name>
</gene>
<organism evidence="1 2">
    <name type="scientific">Lactuca saligna</name>
    <name type="common">Willowleaf lettuce</name>
    <dbReference type="NCBI Taxonomy" id="75948"/>
    <lineage>
        <taxon>Eukaryota</taxon>
        <taxon>Viridiplantae</taxon>
        <taxon>Streptophyta</taxon>
        <taxon>Embryophyta</taxon>
        <taxon>Tracheophyta</taxon>
        <taxon>Spermatophyta</taxon>
        <taxon>Magnoliopsida</taxon>
        <taxon>eudicotyledons</taxon>
        <taxon>Gunneridae</taxon>
        <taxon>Pentapetalae</taxon>
        <taxon>asterids</taxon>
        <taxon>campanulids</taxon>
        <taxon>Asterales</taxon>
        <taxon>Asteraceae</taxon>
        <taxon>Cichorioideae</taxon>
        <taxon>Cichorieae</taxon>
        <taxon>Lactucinae</taxon>
        <taxon>Lactuca</taxon>
    </lineage>
</organism>
<protein>
    <submittedName>
        <fullName evidence="1">Uncharacterized protein</fullName>
    </submittedName>
</protein>
<evidence type="ECO:0000313" key="1">
    <source>
        <dbReference type="EMBL" id="CAI9270082.1"/>
    </source>
</evidence>
<dbReference type="EMBL" id="OX465077">
    <property type="protein sequence ID" value="CAI9270082.1"/>
    <property type="molecule type" value="Genomic_DNA"/>
</dbReference>
<dbReference type="AlphaFoldDB" id="A0AA35VUP5"/>
<sequence length="135" mass="14788">MAGVRRSAAMKNRNGVRCASGNGRPIPVRGQVKIAIVLGLAQSVASFFSSNGRSRVQDEHKSFTKLKRVTIDLKCKNRQPGKTLTPLSMLFLLPSIAVGGAGSRTITGDGVLYEFGLHYPIFKFQPNLDRNRPIY</sequence>